<dbReference type="Pfam" id="PF21071">
    <property type="entry name" value="LARP1_HEAT"/>
    <property type="match status" value="1"/>
</dbReference>
<feature type="domain" description="HTH La-type RNA-binding" evidence="4">
    <location>
        <begin position="622"/>
        <end position="713"/>
    </location>
</feature>
<dbReference type="InterPro" id="IPR006607">
    <property type="entry name" value="DM15"/>
</dbReference>
<dbReference type="InterPro" id="IPR045180">
    <property type="entry name" value="La_dom_prot"/>
</dbReference>
<feature type="compositionally biased region" description="Polar residues" evidence="3">
    <location>
        <begin position="42"/>
        <end position="55"/>
    </location>
</feature>
<feature type="compositionally biased region" description="Low complexity" evidence="3">
    <location>
        <begin position="189"/>
        <end position="208"/>
    </location>
</feature>
<dbReference type="Proteomes" id="UP001586593">
    <property type="component" value="Unassembled WGS sequence"/>
</dbReference>
<gene>
    <name evidence="5" type="ORF">VTK73DRAFT_6019</name>
</gene>
<evidence type="ECO:0000256" key="3">
    <source>
        <dbReference type="SAM" id="MobiDB-lite"/>
    </source>
</evidence>
<feature type="compositionally biased region" description="Polar residues" evidence="3">
    <location>
        <begin position="73"/>
        <end position="89"/>
    </location>
</feature>
<feature type="compositionally biased region" description="Polar residues" evidence="3">
    <location>
        <begin position="535"/>
        <end position="545"/>
    </location>
</feature>
<dbReference type="PROSITE" id="PS50961">
    <property type="entry name" value="HTH_LA"/>
    <property type="match status" value="1"/>
</dbReference>
<dbReference type="InterPro" id="IPR036388">
    <property type="entry name" value="WH-like_DNA-bd_sf"/>
</dbReference>
<evidence type="ECO:0000256" key="2">
    <source>
        <dbReference type="PROSITE-ProRule" id="PRU00332"/>
    </source>
</evidence>
<feature type="compositionally biased region" description="Low complexity" evidence="3">
    <location>
        <begin position="18"/>
        <end position="36"/>
    </location>
</feature>
<dbReference type="SUPFAM" id="SSF46785">
    <property type="entry name" value="Winged helix' DNA-binding domain"/>
    <property type="match status" value="1"/>
</dbReference>
<feature type="compositionally biased region" description="Polar residues" evidence="3">
    <location>
        <begin position="327"/>
        <end position="337"/>
    </location>
</feature>
<feature type="compositionally biased region" description="Polar residues" evidence="3">
    <location>
        <begin position="868"/>
        <end position="877"/>
    </location>
</feature>
<feature type="compositionally biased region" description="Basic and acidic residues" evidence="3">
    <location>
        <begin position="492"/>
        <end position="511"/>
    </location>
</feature>
<dbReference type="Pfam" id="PF05383">
    <property type="entry name" value="La"/>
    <property type="match status" value="1"/>
</dbReference>
<feature type="region of interest" description="Disordered" evidence="3">
    <location>
        <begin position="188"/>
        <end position="597"/>
    </location>
</feature>
<feature type="compositionally biased region" description="Basic and acidic residues" evidence="3">
    <location>
        <begin position="287"/>
        <end position="305"/>
    </location>
</feature>
<feature type="region of interest" description="Disordered" evidence="3">
    <location>
        <begin position="1"/>
        <end position="174"/>
    </location>
</feature>
<evidence type="ECO:0000313" key="6">
    <source>
        <dbReference type="Proteomes" id="UP001586593"/>
    </source>
</evidence>
<dbReference type="PANTHER" id="PTHR22792:SF132">
    <property type="entry name" value="LA-RELATED PROTEIN 1"/>
    <property type="match status" value="1"/>
</dbReference>
<comment type="caution">
    <text evidence="5">The sequence shown here is derived from an EMBL/GenBank/DDBJ whole genome shotgun (WGS) entry which is preliminary data.</text>
</comment>
<name>A0ABR3WLC5_9PEZI</name>
<evidence type="ECO:0000256" key="1">
    <source>
        <dbReference type="ARBA" id="ARBA00022884"/>
    </source>
</evidence>
<feature type="compositionally biased region" description="Low complexity" evidence="3">
    <location>
        <begin position="578"/>
        <end position="594"/>
    </location>
</feature>
<feature type="region of interest" description="Disordered" evidence="3">
    <location>
        <begin position="862"/>
        <end position="892"/>
    </location>
</feature>
<feature type="compositionally biased region" description="Basic and acidic residues" evidence="3">
    <location>
        <begin position="142"/>
        <end position="163"/>
    </location>
</feature>
<reference evidence="5 6" key="1">
    <citation type="journal article" date="2024" name="Commun. Biol.">
        <title>Comparative genomic analysis of thermophilic fungi reveals convergent evolutionary adaptations and gene losses.</title>
        <authorList>
            <person name="Steindorff A.S."/>
            <person name="Aguilar-Pontes M.V."/>
            <person name="Robinson A.J."/>
            <person name="Andreopoulos B."/>
            <person name="LaButti K."/>
            <person name="Kuo A."/>
            <person name="Mondo S."/>
            <person name="Riley R."/>
            <person name="Otillar R."/>
            <person name="Haridas S."/>
            <person name="Lipzen A."/>
            <person name="Grimwood J."/>
            <person name="Schmutz J."/>
            <person name="Clum A."/>
            <person name="Reid I.D."/>
            <person name="Moisan M.C."/>
            <person name="Butler G."/>
            <person name="Nguyen T.T.M."/>
            <person name="Dewar K."/>
            <person name="Conant G."/>
            <person name="Drula E."/>
            <person name="Henrissat B."/>
            <person name="Hansel C."/>
            <person name="Singer S."/>
            <person name="Hutchinson M.I."/>
            <person name="de Vries R.P."/>
            <person name="Natvig D.O."/>
            <person name="Powell A.J."/>
            <person name="Tsang A."/>
            <person name="Grigoriev I.V."/>
        </authorList>
    </citation>
    <scope>NUCLEOTIDE SEQUENCE [LARGE SCALE GENOMIC DNA]</scope>
    <source>
        <strain evidence="5 6">ATCC 24622</strain>
    </source>
</reference>
<dbReference type="EMBL" id="JAZHXJ010000339">
    <property type="protein sequence ID" value="KAL1864270.1"/>
    <property type="molecule type" value="Genomic_DNA"/>
</dbReference>
<feature type="compositionally biased region" description="Polar residues" evidence="3">
    <location>
        <begin position="352"/>
        <end position="363"/>
    </location>
</feature>
<feature type="compositionally biased region" description="Low complexity" evidence="3">
    <location>
        <begin position="364"/>
        <end position="373"/>
    </location>
</feature>
<dbReference type="InterPro" id="IPR006630">
    <property type="entry name" value="La_HTH"/>
</dbReference>
<dbReference type="InterPro" id="IPR036390">
    <property type="entry name" value="WH_DNA-bd_sf"/>
</dbReference>
<evidence type="ECO:0000313" key="5">
    <source>
        <dbReference type="EMBL" id="KAL1864270.1"/>
    </source>
</evidence>
<dbReference type="Gene3D" id="1.10.10.10">
    <property type="entry name" value="Winged helix-like DNA-binding domain superfamily/Winged helix DNA-binding domain"/>
    <property type="match status" value="1"/>
</dbReference>
<feature type="compositionally biased region" description="Basic and acidic residues" evidence="3">
    <location>
        <begin position="471"/>
        <end position="485"/>
    </location>
</feature>
<feature type="compositionally biased region" description="Basic and acidic residues" evidence="3">
    <location>
        <begin position="447"/>
        <end position="456"/>
    </location>
</feature>
<dbReference type="PANTHER" id="PTHR22792">
    <property type="entry name" value="LUPUS LA PROTEIN-RELATED"/>
    <property type="match status" value="1"/>
</dbReference>
<dbReference type="CDD" id="cd07323">
    <property type="entry name" value="LAM"/>
    <property type="match status" value="1"/>
</dbReference>
<accession>A0ABR3WLC5</accession>
<evidence type="ECO:0000259" key="4">
    <source>
        <dbReference type="PROSITE" id="PS50961"/>
    </source>
</evidence>
<protein>
    <recommendedName>
        <fullName evidence="4">HTH La-type RNA-binding domain-containing protein</fullName>
    </recommendedName>
</protein>
<sequence length="1027" mass="111230">MSNTTFSYAQAAKGHVAPQTSPQPTSVSAPSSTTSQSRDDVTGSSNSLTTPSVVSNDIEFRETGKSAQPEGESISQKQGSNSSLNTEPSQKYKPPVETSAEVPPADESSVTDAVKNIPRSASRTSRSADGGDRKGRKNKSAKGPEKDVDSDKPQEDEKEKEALKPVMLSEAPIPAVNVWQKRIEELQSKTKVTSPTSPSTTASGPGVTAGDASKQRAVESSDISSALQIGVNGEKSQKKVTEPGKPNDQMARRSLPRGSRTGDSLPPVADATSWPDPKSAASAAVPDEGKRRPQEKTERTEKEGQEDSGPLKRQKEKWITMAYVPTVNFQTPIPQRTSKPRGGARGGREQTARGSHTSTMASGVTSSVTSPVTDKAPAQTASSTKEPRPRDSGGTVRAASLPPNASKRPAPDFAHPRDARKPSAPPSTERSKDVSADAVPVTGAKGETTRPSRSEPPHQNVEQSQSITRPHASERRAEKGFESAREGGSSTTKEHAYPARERGEGRGERGRGGFRGRGGHPSSLGGHGQFGGFPSNGQYAVQTIPGSHGPYSPPAHQAAFFGNGPTRGSGRGSGRGNTGSSAFSRNSSNNAGSAPKVPHVNTANIPFDYPVQPFPTYGFPAPYYDPTTIQLLMLQVEYYLSVDNLCKDFFIRKRMDSKGFVPLSVIANFNRMRDLAPDLDAIRLACEQSDKIDYVVGEDHVERLRLHDKWDRFVLSMEEREEEARNDGPVHFSWKSRHTRPYPGPVVMPGYPTTSPTMFAGTFHPEDAMYPPPYVNGGPYEPVVNGDVNGHRYGIDSQLSAAVPEFSPSGPVPFTLESATTFSDKQVEGLKVLIGYDRKDISQPEIQIDRERAAENGVVVNGAGNAPQEVSGNDIVQSSREPEPRSPSNSYPNVIWAKQQKGDASDAKEEPYLTFREKALEQRRSAKPGETPRAMKNLYEFWSHFLIGRFNAKMYEEFRSCAIEDASRETPSKVGLKFLLNYYKELFSSDTPKPWGSDRPIPEIFTLHYQGAAIMDPALSANGDGRP</sequence>
<organism evidence="5 6">
    <name type="scientific">Phialemonium thermophilum</name>
    <dbReference type="NCBI Taxonomy" id="223376"/>
    <lineage>
        <taxon>Eukaryota</taxon>
        <taxon>Fungi</taxon>
        <taxon>Dikarya</taxon>
        <taxon>Ascomycota</taxon>
        <taxon>Pezizomycotina</taxon>
        <taxon>Sordariomycetes</taxon>
        <taxon>Sordariomycetidae</taxon>
        <taxon>Cephalothecales</taxon>
        <taxon>Cephalothecaceae</taxon>
        <taxon>Phialemonium</taxon>
    </lineage>
</organism>
<feature type="compositionally biased region" description="Gly residues" evidence="3">
    <location>
        <begin position="565"/>
        <end position="577"/>
    </location>
</feature>
<dbReference type="SMART" id="SM00715">
    <property type="entry name" value="LA"/>
    <property type="match status" value="1"/>
</dbReference>
<keyword evidence="1 2" id="KW-0694">RNA-binding</keyword>
<proteinExistence type="predicted"/>
<keyword evidence="6" id="KW-1185">Reference proteome</keyword>